<keyword evidence="2" id="KW-1185">Reference proteome</keyword>
<dbReference type="RefSeq" id="WP_023792595.1">
    <property type="nucleotide sequence ID" value="NC_023003.1"/>
</dbReference>
<proteinExistence type="predicted"/>
<organism evidence="1 2">
    <name type="scientific">Candidatus Babela massiliensis</name>
    <dbReference type="NCBI Taxonomy" id="673862"/>
    <lineage>
        <taxon>Bacteria</taxon>
        <taxon>Candidatus Babelota</taxon>
        <taxon>Candidatus Babeliae</taxon>
        <taxon>Candidatus Babeliales</taxon>
        <taxon>Candidatus Babeliaceae</taxon>
        <taxon>Candidatus Babela</taxon>
    </lineage>
</organism>
<dbReference type="HOGENOM" id="CLU_2786080_0_0_7"/>
<dbReference type="EMBL" id="HG793133">
    <property type="protein sequence ID" value="CDK30838.1"/>
    <property type="molecule type" value="Genomic_DNA"/>
</dbReference>
<gene>
    <name evidence="1" type="ORF">BABL1_gene_176</name>
</gene>
<reference evidence="1 2" key="1">
    <citation type="journal article" date="2015" name="Biol. Direct">
        <title>Babela massiliensis, a representative of a widespread bacterial phylum with unusual adaptations to parasitism in amoebae.</title>
        <authorList>
            <person name="Pagnier I."/>
            <person name="Yutin N."/>
            <person name="Croce O."/>
            <person name="Makarova K.S."/>
            <person name="Wolf Y.I."/>
            <person name="Benamar S."/>
            <person name="Raoult D."/>
            <person name="Koonin E.V."/>
            <person name="La Scola B."/>
        </authorList>
    </citation>
    <scope>NUCLEOTIDE SEQUENCE [LARGE SCALE GENOMIC DNA]</scope>
    <source>
        <strain evidence="2">BABL1</strain>
    </source>
</reference>
<sequence>MSSTKSYRRLICHIISSKKEISKALLLKEYAQTLKYIRNRIKEAQAKSILSVNKELLKLYWYIGELKL</sequence>
<dbReference type="KEGG" id="dpb:BABL1_gene_176"/>
<dbReference type="Proteomes" id="UP000018769">
    <property type="component" value="Chromosome I"/>
</dbReference>
<name>V6DIS6_9BACT</name>
<evidence type="ECO:0008006" key="3">
    <source>
        <dbReference type="Google" id="ProtNLM"/>
    </source>
</evidence>
<evidence type="ECO:0000313" key="2">
    <source>
        <dbReference type="Proteomes" id="UP000018769"/>
    </source>
</evidence>
<evidence type="ECO:0000313" key="1">
    <source>
        <dbReference type="EMBL" id="CDK30838.1"/>
    </source>
</evidence>
<dbReference type="STRING" id="673862.BABL1_gene_176"/>
<accession>V6DIS6</accession>
<protein>
    <recommendedName>
        <fullName evidence="3">DUF1016 family protein</fullName>
    </recommendedName>
</protein>
<dbReference type="AlphaFoldDB" id="V6DIS6"/>